<organism evidence="1">
    <name type="scientific">marine sediment metagenome</name>
    <dbReference type="NCBI Taxonomy" id="412755"/>
    <lineage>
        <taxon>unclassified sequences</taxon>
        <taxon>metagenomes</taxon>
        <taxon>ecological metagenomes</taxon>
    </lineage>
</organism>
<dbReference type="AlphaFoldDB" id="A0A0F8ZYN6"/>
<proteinExistence type="predicted"/>
<dbReference type="EMBL" id="LAZR01045392">
    <property type="protein sequence ID" value="KKK98968.1"/>
    <property type="molecule type" value="Genomic_DNA"/>
</dbReference>
<feature type="non-terminal residue" evidence="1">
    <location>
        <position position="41"/>
    </location>
</feature>
<protein>
    <submittedName>
        <fullName evidence="1">Uncharacterized protein</fullName>
    </submittedName>
</protein>
<reference evidence="1" key="1">
    <citation type="journal article" date="2015" name="Nature">
        <title>Complex archaea that bridge the gap between prokaryotes and eukaryotes.</title>
        <authorList>
            <person name="Spang A."/>
            <person name="Saw J.H."/>
            <person name="Jorgensen S.L."/>
            <person name="Zaremba-Niedzwiedzka K."/>
            <person name="Martijn J."/>
            <person name="Lind A.E."/>
            <person name="van Eijk R."/>
            <person name="Schleper C."/>
            <person name="Guy L."/>
            <person name="Ettema T.J."/>
        </authorList>
    </citation>
    <scope>NUCLEOTIDE SEQUENCE</scope>
</reference>
<sequence>MLSHITGVGNTILCIFPPPDNALVPKAGLEPAHPLRRGILN</sequence>
<accession>A0A0F8ZYN6</accession>
<evidence type="ECO:0000313" key="1">
    <source>
        <dbReference type="EMBL" id="KKK98968.1"/>
    </source>
</evidence>
<gene>
    <name evidence="1" type="ORF">LCGC14_2637440</name>
</gene>
<name>A0A0F8ZYN6_9ZZZZ</name>
<comment type="caution">
    <text evidence="1">The sequence shown here is derived from an EMBL/GenBank/DDBJ whole genome shotgun (WGS) entry which is preliminary data.</text>
</comment>